<reference evidence="2" key="1">
    <citation type="journal article" date="2023" name="Science">
        <title>Genome structures resolve the early diversification of teleost fishes.</title>
        <authorList>
            <person name="Parey E."/>
            <person name="Louis A."/>
            <person name="Montfort J."/>
            <person name="Bouchez O."/>
            <person name="Roques C."/>
            <person name="Iampietro C."/>
            <person name="Lluch J."/>
            <person name="Castinel A."/>
            <person name="Donnadieu C."/>
            <person name="Desvignes T."/>
            <person name="Floi Bucao C."/>
            <person name="Jouanno E."/>
            <person name="Wen M."/>
            <person name="Mejri S."/>
            <person name="Dirks R."/>
            <person name="Jansen H."/>
            <person name="Henkel C."/>
            <person name="Chen W.J."/>
            <person name="Zahm M."/>
            <person name="Cabau C."/>
            <person name="Klopp C."/>
            <person name="Thompson A.W."/>
            <person name="Robinson-Rechavi M."/>
            <person name="Braasch I."/>
            <person name="Lecointre G."/>
            <person name="Bobe J."/>
            <person name="Postlethwait J.H."/>
            <person name="Berthelot C."/>
            <person name="Roest Crollius H."/>
            <person name="Guiguen Y."/>
        </authorList>
    </citation>
    <scope>NUCLEOTIDE SEQUENCE</scope>
    <source>
        <strain evidence="2">NC1722</strain>
    </source>
</reference>
<dbReference type="AlphaFoldDB" id="A0AAD7RGU1"/>
<evidence type="ECO:0000256" key="1">
    <source>
        <dbReference type="SAM" id="Phobius"/>
    </source>
</evidence>
<protein>
    <submittedName>
        <fullName evidence="2">Uncharacterized protein</fullName>
    </submittedName>
</protein>
<keyword evidence="3" id="KW-1185">Reference proteome</keyword>
<comment type="caution">
    <text evidence="2">The sequence shown here is derived from an EMBL/GenBank/DDBJ whole genome shotgun (WGS) entry which is preliminary data.</text>
</comment>
<dbReference type="EMBL" id="JAINUG010000283">
    <property type="protein sequence ID" value="KAJ8383913.1"/>
    <property type="molecule type" value="Genomic_DNA"/>
</dbReference>
<keyword evidence="1" id="KW-1133">Transmembrane helix</keyword>
<name>A0AAD7RGU1_9TELE</name>
<organism evidence="2 3">
    <name type="scientific">Aldrovandia affinis</name>
    <dbReference type="NCBI Taxonomy" id="143900"/>
    <lineage>
        <taxon>Eukaryota</taxon>
        <taxon>Metazoa</taxon>
        <taxon>Chordata</taxon>
        <taxon>Craniata</taxon>
        <taxon>Vertebrata</taxon>
        <taxon>Euteleostomi</taxon>
        <taxon>Actinopterygii</taxon>
        <taxon>Neopterygii</taxon>
        <taxon>Teleostei</taxon>
        <taxon>Notacanthiformes</taxon>
        <taxon>Halosauridae</taxon>
        <taxon>Aldrovandia</taxon>
    </lineage>
</organism>
<gene>
    <name evidence="2" type="ORF">AAFF_G00213760</name>
</gene>
<accession>A0AAD7RGU1</accession>
<feature type="transmembrane region" description="Helical" evidence="1">
    <location>
        <begin position="53"/>
        <end position="72"/>
    </location>
</feature>
<dbReference type="Proteomes" id="UP001221898">
    <property type="component" value="Unassembled WGS sequence"/>
</dbReference>
<evidence type="ECO:0000313" key="3">
    <source>
        <dbReference type="Proteomes" id="UP001221898"/>
    </source>
</evidence>
<sequence>MSPTTWGMHACSSVIGYTLLPFQTLLTEYTEILIDGLREYCGLALSLDLKTEFIAIGTITMIAIHCVTALVVKTRKL</sequence>
<proteinExistence type="predicted"/>
<evidence type="ECO:0000313" key="2">
    <source>
        <dbReference type="EMBL" id="KAJ8383913.1"/>
    </source>
</evidence>
<keyword evidence="1" id="KW-0812">Transmembrane</keyword>
<keyword evidence="1" id="KW-0472">Membrane</keyword>